<keyword evidence="3" id="KW-1185">Reference proteome</keyword>
<proteinExistence type="predicted"/>
<organism evidence="2 3">
    <name type="scientific">Pseudolycoriella hygida</name>
    <dbReference type="NCBI Taxonomy" id="35572"/>
    <lineage>
        <taxon>Eukaryota</taxon>
        <taxon>Metazoa</taxon>
        <taxon>Ecdysozoa</taxon>
        <taxon>Arthropoda</taxon>
        <taxon>Hexapoda</taxon>
        <taxon>Insecta</taxon>
        <taxon>Pterygota</taxon>
        <taxon>Neoptera</taxon>
        <taxon>Endopterygota</taxon>
        <taxon>Diptera</taxon>
        <taxon>Nematocera</taxon>
        <taxon>Sciaroidea</taxon>
        <taxon>Sciaridae</taxon>
        <taxon>Pseudolycoriella</taxon>
    </lineage>
</organism>
<protein>
    <submittedName>
        <fullName evidence="2">Uncharacterized protein</fullName>
    </submittedName>
</protein>
<evidence type="ECO:0000313" key="2">
    <source>
        <dbReference type="EMBL" id="KAJ6643082.1"/>
    </source>
</evidence>
<keyword evidence="1" id="KW-1133">Transmembrane helix</keyword>
<dbReference type="EMBL" id="WJQU01000002">
    <property type="protein sequence ID" value="KAJ6643082.1"/>
    <property type="molecule type" value="Genomic_DNA"/>
</dbReference>
<evidence type="ECO:0000313" key="3">
    <source>
        <dbReference type="Proteomes" id="UP001151699"/>
    </source>
</evidence>
<accession>A0A9Q0N4M5</accession>
<feature type="non-terminal residue" evidence="2">
    <location>
        <position position="1"/>
    </location>
</feature>
<reference evidence="2" key="1">
    <citation type="submission" date="2022-07" db="EMBL/GenBank/DDBJ databases">
        <authorList>
            <person name="Trinca V."/>
            <person name="Uliana J.V.C."/>
            <person name="Torres T.T."/>
            <person name="Ward R.J."/>
            <person name="Monesi N."/>
        </authorList>
    </citation>
    <scope>NUCLEOTIDE SEQUENCE</scope>
    <source>
        <strain evidence="2">HSMRA1968</strain>
        <tissue evidence="2">Whole embryos</tissue>
    </source>
</reference>
<dbReference type="AlphaFoldDB" id="A0A9Q0N4M5"/>
<feature type="transmembrane region" description="Helical" evidence="1">
    <location>
        <begin position="201"/>
        <end position="222"/>
    </location>
</feature>
<gene>
    <name evidence="2" type="ORF">Bhyg_08038</name>
</gene>
<keyword evidence="1" id="KW-0472">Membrane</keyword>
<evidence type="ECO:0000256" key="1">
    <source>
        <dbReference type="SAM" id="Phobius"/>
    </source>
</evidence>
<sequence>ITSDIAISLVLLTDKMIVEIDTPHSEDKVSVNQLQSQLVSYLHDLDKRLQEERKKEVHERFRNIRCFQHILGSSTQFKLVYNKPMFSRAKVVIESLKFGSAPIRLWKDSVPNTMAMSLHSETEPAFLTYVSNSHEITVFCPELQEPIGRITKWGDESGTDICCLATNKTFRLINIDTETPASMRAMRANDGVRRKNMMKKCIAFGFLVIILLIMFLTHTFYFQQN</sequence>
<name>A0A9Q0N4M5_9DIPT</name>
<dbReference type="Proteomes" id="UP001151699">
    <property type="component" value="Chromosome B"/>
</dbReference>
<comment type="caution">
    <text evidence="2">The sequence shown here is derived from an EMBL/GenBank/DDBJ whole genome shotgun (WGS) entry which is preliminary data.</text>
</comment>
<keyword evidence="1" id="KW-0812">Transmembrane</keyword>